<evidence type="ECO:0000256" key="8">
    <source>
        <dbReference type="ARBA" id="ARBA00023136"/>
    </source>
</evidence>
<feature type="region of interest" description="Disordered" evidence="10">
    <location>
        <begin position="132"/>
        <end position="159"/>
    </location>
</feature>
<evidence type="ECO:0000313" key="12">
    <source>
        <dbReference type="Proteomes" id="UP000803884"/>
    </source>
</evidence>
<dbReference type="GO" id="GO:0005743">
    <property type="term" value="C:mitochondrial inner membrane"/>
    <property type="evidence" value="ECO:0007669"/>
    <property type="project" value="UniProtKB-SubCell"/>
</dbReference>
<keyword evidence="8" id="KW-0472">Membrane</keyword>
<protein>
    <recommendedName>
        <fullName evidence="9">Mitochondrial pyruvate carrier</fullName>
    </recommendedName>
</protein>
<comment type="caution">
    <text evidence="11">The sequence shown here is derived from an EMBL/GenBank/DDBJ whole genome shotgun (WGS) entry which is preliminary data.</text>
</comment>
<feature type="compositionally biased region" description="Basic and acidic residues" evidence="10">
    <location>
        <begin position="150"/>
        <end position="159"/>
    </location>
</feature>
<keyword evidence="12" id="KW-1185">Reference proteome</keyword>
<keyword evidence="4" id="KW-0812">Transmembrane</keyword>
<accession>A0AB34KXE8</accession>
<keyword evidence="7 9" id="KW-0496">Mitochondrion</keyword>
<evidence type="ECO:0000256" key="1">
    <source>
        <dbReference type="ARBA" id="ARBA00004448"/>
    </source>
</evidence>
<keyword evidence="3 9" id="KW-0813">Transport</keyword>
<dbReference type="RefSeq" id="XP_069231577.1">
    <property type="nucleotide sequence ID" value="XM_069371461.1"/>
</dbReference>
<comment type="similarity">
    <text evidence="2 9">Belongs to the mitochondrial pyruvate carrier (MPC) (TC 2.A.105) family.</text>
</comment>
<keyword evidence="6" id="KW-1133">Transmembrane helix</keyword>
<evidence type="ECO:0000256" key="2">
    <source>
        <dbReference type="ARBA" id="ARBA00006416"/>
    </source>
</evidence>
<evidence type="ECO:0000256" key="5">
    <source>
        <dbReference type="ARBA" id="ARBA00022792"/>
    </source>
</evidence>
<proteinExistence type="inferred from homology"/>
<comment type="function">
    <text evidence="9">Mediates the uptake of pyruvate into mitochondria.</text>
</comment>
<evidence type="ECO:0000256" key="4">
    <source>
        <dbReference type="ARBA" id="ARBA00022692"/>
    </source>
</evidence>
<dbReference type="PANTHER" id="PTHR14154">
    <property type="entry name" value="UPF0041 BRAIN PROTEIN 44-RELATED"/>
    <property type="match status" value="1"/>
</dbReference>
<reference evidence="11 12" key="1">
    <citation type="journal article" date="2020" name="Microbiol. Resour. Announc.">
        <title>Draft Genome Sequence of a Cladosporium Species Isolated from the Mesophotic Ascidian Didemnum maculosum.</title>
        <authorList>
            <person name="Gioti A."/>
            <person name="Siaperas R."/>
            <person name="Nikolaivits E."/>
            <person name="Le Goff G."/>
            <person name="Ouazzani J."/>
            <person name="Kotoulas G."/>
            <person name="Topakas E."/>
        </authorList>
    </citation>
    <scope>NUCLEOTIDE SEQUENCE [LARGE SCALE GENOMIC DNA]</scope>
    <source>
        <strain evidence="11 12">TM138-S3</strain>
    </source>
</reference>
<organism evidence="11 12">
    <name type="scientific">Cladosporium halotolerans</name>
    <dbReference type="NCBI Taxonomy" id="1052096"/>
    <lineage>
        <taxon>Eukaryota</taxon>
        <taxon>Fungi</taxon>
        <taxon>Dikarya</taxon>
        <taxon>Ascomycota</taxon>
        <taxon>Pezizomycotina</taxon>
        <taxon>Dothideomycetes</taxon>
        <taxon>Dothideomycetidae</taxon>
        <taxon>Cladosporiales</taxon>
        <taxon>Cladosporiaceae</taxon>
        <taxon>Cladosporium</taxon>
    </lineage>
</organism>
<gene>
    <name evidence="11" type="ORF">WHR41_02855</name>
</gene>
<name>A0AB34KXE8_9PEZI</name>
<dbReference type="Proteomes" id="UP000803884">
    <property type="component" value="Unassembled WGS sequence"/>
</dbReference>
<evidence type="ECO:0000256" key="6">
    <source>
        <dbReference type="ARBA" id="ARBA00022989"/>
    </source>
</evidence>
<evidence type="ECO:0000256" key="10">
    <source>
        <dbReference type="SAM" id="MobiDB-lite"/>
    </source>
</evidence>
<dbReference type="AlphaFoldDB" id="A0AB34KXE8"/>
<dbReference type="GO" id="GO:0006850">
    <property type="term" value="P:pyruvate import into mitochondria"/>
    <property type="evidence" value="ECO:0007669"/>
    <property type="project" value="InterPro"/>
</dbReference>
<evidence type="ECO:0000256" key="7">
    <source>
        <dbReference type="ARBA" id="ARBA00023128"/>
    </source>
</evidence>
<evidence type="ECO:0000256" key="9">
    <source>
        <dbReference type="RuleBase" id="RU363100"/>
    </source>
</evidence>
<keyword evidence="5 9" id="KW-0999">Mitochondrion inner membrane</keyword>
<comment type="subcellular location">
    <subcellularLocation>
        <location evidence="1 9">Mitochondrion inner membrane</location>
        <topology evidence="1 9">Multi-pass membrane protein</topology>
    </subcellularLocation>
</comment>
<sequence length="159" mass="17311">MAAAIKALNAKIRSNPVLDYFCSTHFWGPASNFGIPIAAVMDTQKDPEIISGPMTAALIGYSSTFMRYAMAVSPRNYLLFGCHLVNFGAQTTQGYRYINHWHMGGREQRLEAQAKDGLAAVEDKIGQAAEKTKEGANAALNKAEQLGSQAKKEAEKLTK</sequence>
<dbReference type="EMBL" id="JAAQHG020000007">
    <property type="protein sequence ID" value="KAL1588472.1"/>
    <property type="molecule type" value="Genomic_DNA"/>
</dbReference>
<dbReference type="InterPro" id="IPR005336">
    <property type="entry name" value="MPC"/>
</dbReference>
<dbReference type="Pfam" id="PF03650">
    <property type="entry name" value="MPC"/>
    <property type="match status" value="1"/>
</dbReference>
<evidence type="ECO:0000313" key="11">
    <source>
        <dbReference type="EMBL" id="KAL1588472.1"/>
    </source>
</evidence>
<dbReference type="GeneID" id="96004299"/>
<evidence type="ECO:0000256" key="3">
    <source>
        <dbReference type="ARBA" id="ARBA00022448"/>
    </source>
</evidence>